<name>A0ABX6ETS8_KLUMA</name>
<evidence type="ECO:0000256" key="1">
    <source>
        <dbReference type="ARBA" id="ARBA00010638"/>
    </source>
</evidence>
<organism evidence="6 7">
    <name type="scientific">Kluyveromyces marxianus</name>
    <name type="common">Yeast</name>
    <name type="synonym">Candida kefyr</name>
    <dbReference type="NCBI Taxonomy" id="4911"/>
    <lineage>
        <taxon>Eukaryota</taxon>
        <taxon>Fungi</taxon>
        <taxon>Dikarya</taxon>
        <taxon>Ascomycota</taxon>
        <taxon>Saccharomycotina</taxon>
        <taxon>Saccharomycetes</taxon>
        <taxon>Saccharomycetales</taxon>
        <taxon>Saccharomycetaceae</taxon>
        <taxon>Kluyveromyces</taxon>
    </lineage>
</organism>
<accession>A0ABX6ETS8</accession>
<comment type="catalytic activity">
    <reaction evidence="4">
        <text>(6S)-5-formyl-5,6,7,8-tetrahydrofolate + ATP = (6R)-5,10-methenyltetrahydrofolate + ADP + phosphate</text>
        <dbReference type="Rhea" id="RHEA:10488"/>
        <dbReference type="ChEBI" id="CHEBI:30616"/>
        <dbReference type="ChEBI" id="CHEBI:43474"/>
        <dbReference type="ChEBI" id="CHEBI:57455"/>
        <dbReference type="ChEBI" id="CHEBI:57457"/>
        <dbReference type="ChEBI" id="CHEBI:456216"/>
        <dbReference type="EC" id="6.3.3.2"/>
    </reaction>
</comment>
<dbReference type="PANTHER" id="PTHR23407:SF1">
    <property type="entry name" value="5-FORMYLTETRAHYDROFOLATE CYCLO-LIGASE"/>
    <property type="match status" value="1"/>
</dbReference>
<dbReference type="InterPro" id="IPR024185">
    <property type="entry name" value="FTHF_cligase-like_sf"/>
</dbReference>
<evidence type="ECO:0000313" key="7">
    <source>
        <dbReference type="Proteomes" id="UP000422736"/>
    </source>
</evidence>
<dbReference type="InterPro" id="IPR037171">
    <property type="entry name" value="NagB/RpiA_transferase-like"/>
</dbReference>
<dbReference type="EC" id="6.3.3.2" evidence="5"/>
<proteinExistence type="inferred from homology"/>
<keyword evidence="2" id="KW-0547">Nucleotide-binding</keyword>
<comment type="similarity">
    <text evidence="1">Belongs to the 5-formyltetrahydrofolate cyclo-ligase family.</text>
</comment>
<dbReference type="Pfam" id="PF01812">
    <property type="entry name" value="5-FTHF_cyc-lig"/>
    <property type="match status" value="1"/>
</dbReference>
<protein>
    <recommendedName>
        <fullName evidence="5">5-formyltetrahydrofolate cyclo-ligase</fullName>
        <ecNumber evidence="5">6.3.3.2</ecNumber>
    </recommendedName>
</protein>
<sequence>MVPQKQVLRRQVKQALRAITQRELVQQSETLSRLALRVIDAQGYRHVACFLNMEHSEVKTEPLLESLFREGKTVYLPRCTTTRVSKQKILRGNHPQADQQADQQAGHHAHLTFYAMSSIEQVRALKPQGKYQLREPQAVDPEPLPPQELEVILMPGVAFCKKNGARMGHGAGYYDDYITRHLHYTGKKPLLVGLALKEQLVDDVPVEEHDYTVDCLVSGDGEVTWYGPRPSPDRSKKDHK</sequence>
<keyword evidence="7" id="KW-1185">Reference proteome</keyword>
<dbReference type="Gene3D" id="3.40.50.10420">
    <property type="entry name" value="NagB/RpiA/CoA transferase-like"/>
    <property type="match status" value="1"/>
</dbReference>
<dbReference type="EMBL" id="CP015054">
    <property type="protein sequence ID" value="QGN13688.1"/>
    <property type="molecule type" value="Genomic_DNA"/>
</dbReference>
<evidence type="ECO:0000256" key="5">
    <source>
        <dbReference type="ARBA" id="ARBA00038966"/>
    </source>
</evidence>
<dbReference type="Proteomes" id="UP000422736">
    <property type="component" value="Chromosome 1"/>
</dbReference>
<evidence type="ECO:0000256" key="4">
    <source>
        <dbReference type="ARBA" id="ARBA00036539"/>
    </source>
</evidence>
<reference evidence="6 7" key="1">
    <citation type="submission" date="2016-03" db="EMBL/GenBank/DDBJ databases">
        <title>How can Kluyveromyces marxianus grow so fast - potential evolutionary course in Saccharomyces Complex revealed by comparative genomics.</title>
        <authorList>
            <person name="Mo W."/>
            <person name="Lu W."/>
            <person name="Yang X."/>
            <person name="Qi J."/>
            <person name="Lv H."/>
        </authorList>
    </citation>
    <scope>NUCLEOTIDE SEQUENCE [LARGE SCALE GENOMIC DNA]</scope>
    <source>
        <strain evidence="6 7">FIM1</strain>
    </source>
</reference>
<gene>
    <name evidence="6" type="primary">FAU1</name>
    <name evidence="6" type="ORF">FIM1_331</name>
</gene>
<dbReference type="PIRSF" id="PIRSF006806">
    <property type="entry name" value="FTHF_cligase"/>
    <property type="match status" value="1"/>
</dbReference>
<evidence type="ECO:0000256" key="3">
    <source>
        <dbReference type="ARBA" id="ARBA00022840"/>
    </source>
</evidence>
<keyword evidence="3" id="KW-0067">ATP-binding</keyword>
<dbReference type="PANTHER" id="PTHR23407">
    <property type="entry name" value="ATPASE INHIBITOR/5-FORMYLTETRAHYDROFOLATE CYCLO-LIGASE"/>
    <property type="match status" value="1"/>
</dbReference>
<evidence type="ECO:0000313" key="6">
    <source>
        <dbReference type="EMBL" id="QGN13688.1"/>
    </source>
</evidence>
<dbReference type="InterPro" id="IPR002698">
    <property type="entry name" value="FTHF_cligase"/>
</dbReference>
<dbReference type="SUPFAM" id="SSF100950">
    <property type="entry name" value="NagB/RpiA/CoA transferase-like"/>
    <property type="match status" value="1"/>
</dbReference>
<evidence type="ECO:0000256" key="2">
    <source>
        <dbReference type="ARBA" id="ARBA00022741"/>
    </source>
</evidence>